<evidence type="ECO:0000313" key="4">
    <source>
        <dbReference type="Proteomes" id="UP000194841"/>
    </source>
</evidence>
<dbReference type="OrthoDB" id="329837at2"/>
<dbReference type="RefSeq" id="WP_086743623.1">
    <property type="nucleotide sequence ID" value="NZ_MWPV01000002.1"/>
</dbReference>
<dbReference type="Pfam" id="PF13590">
    <property type="entry name" value="DUF4136"/>
    <property type="match status" value="1"/>
</dbReference>
<dbReference type="Proteomes" id="UP000194841">
    <property type="component" value="Unassembled WGS sequence"/>
</dbReference>
<dbReference type="AlphaFoldDB" id="A0A244CRS2"/>
<dbReference type="InterPro" id="IPR025411">
    <property type="entry name" value="DUF4136"/>
</dbReference>
<feature type="chain" id="PRO_5012354174" description="DUF4136 domain-containing protein" evidence="1">
    <location>
        <begin position="20"/>
        <end position="179"/>
    </location>
</feature>
<accession>A0A244CRS2</accession>
<protein>
    <recommendedName>
        <fullName evidence="2">DUF4136 domain-containing protein</fullName>
    </recommendedName>
</protein>
<dbReference type="PROSITE" id="PS51257">
    <property type="entry name" value="PROKAR_LIPOPROTEIN"/>
    <property type="match status" value="1"/>
</dbReference>
<evidence type="ECO:0000313" key="3">
    <source>
        <dbReference type="EMBL" id="OUL58317.1"/>
    </source>
</evidence>
<organism evidence="3 4">
    <name type="scientific">Pseudoalteromonas ulvae</name>
    <dbReference type="NCBI Taxonomy" id="107327"/>
    <lineage>
        <taxon>Bacteria</taxon>
        <taxon>Pseudomonadati</taxon>
        <taxon>Pseudomonadota</taxon>
        <taxon>Gammaproteobacteria</taxon>
        <taxon>Alteromonadales</taxon>
        <taxon>Pseudoalteromonadaceae</taxon>
        <taxon>Pseudoalteromonas</taxon>
    </lineage>
</organism>
<name>A0A244CRS2_PSEDV</name>
<feature type="signal peptide" evidence="1">
    <location>
        <begin position="1"/>
        <end position="19"/>
    </location>
</feature>
<dbReference type="Gene3D" id="3.30.160.670">
    <property type="match status" value="1"/>
</dbReference>
<reference evidence="3 4" key="1">
    <citation type="submission" date="2017-02" db="EMBL/GenBank/DDBJ databases">
        <title>Pseudoalteromonas ulvae TC14 Genome.</title>
        <authorList>
            <person name="Molmeret M."/>
        </authorList>
    </citation>
    <scope>NUCLEOTIDE SEQUENCE [LARGE SCALE GENOMIC DNA]</scope>
    <source>
        <strain evidence="3">TC14</strain>
    </source>
</reference>
<evidence type="ECO:0000256" key="1">
    <source>
        <dbReference type="SAM" id="SignalP"/>
    </source>
</evidence>
<comment type="caution">
    <text evidence="3">The sequence shown here is derived from an EMBL/GenBank/DDBJ whole genome shotgun (WGS) entry which is preliminary data.</text>
</comment>
<sequence>MKHLLVSLCVLLLAACAKTPDWDYDKSVTFSNYKSFAWIPNASLTKNTNNYQISPLMEQRVQNAVNDNLAGLGLAKSDEKNADLLVNYHAAVDNKVEVDTFSTSYSARWDYWGMGYQHHTQTTNYEVGTLVIDIIDRKTNQLIWRGAKEGRLKKNQTPEQRTATINSTVAAILSNFPPQ</sequence>
<keyword evidence="1" id="KW-0732">Signal</keyword>
<evidence type="ECO:0000259" key="2">
    <source>
        <dbReference type="Pfam" id="PF13590"/>
    </source>
</evidence>
<dbReference type="EMBL" id="MWPV01000002">
    <property type="protein sequence ID" value="OUL58317.1"/>
    <property type="molecule type" value="Genomic_DNA"/>
</dbReference>
<feature type="domain" description="DUF4136" evidence="2">
    <location>
        <begin position="22"/>
        <end position="178"/>
    </location>
</feature>
<proteinExistence type="predicted"/>
<gene>
    <name evidence="3" type="ORF">B1199_08255</name>
</gene>
<keyword evidence="4" id="KW-1185">Reference proteome</keyword>